<dbReference type="CDD" id="cd14688">
    <property type="entry name" value="bZIP_YAP"/>
    <property type="match status" value="1"/>
</dbReference>
<feature type="region of interest" description="Disordered" evidence="2">
    <location>
        <begin position="1"/>
        <end position="24"/>
    </location>
</feature>
<proteinExistence type="predicted"/>
<feature type="region of interest" description="Disordered" evidence="2">
    <location>
        <begin position="58"/>
        <end position="103"/>
    </location>
</feature>
<feature type="region of interest" description="Disordered" evidence="2">
    <location>
        <begin position="200"/>
        <end position="311"/>
    </location>
</feature>
<feature type="compositionally biased region" description="Basic and acidic residues" evidence="2">
    <location>
        <begin position="94"/>
        <end position="103"/>
    </location>
</feature>
<organism evidence="3 4">
    <name type="scientific">Mycosarcoma maydis</name>
    <name type="common">Corn smut fungus</name>
    <name type="synonym">Ustilago maydis</name>
    <dbReference type="NCBI Taxonomy" id="5270"/>
    <lineage>
        <taxon>Eukaryota</taxon>
        <taxon>Fungi</taxon>
        <taxon>Dikarya</taxon>
        <taxon>Basidiomycota</taxon>
        <taxon>Ustilaginomycotina</taxon>
        <taxon>Ustilaginomycetes</taxon>
        <taxon>Ustilaginales</taxon>
        <taxon>Ustilaginaceae</taxon>
        <taxon>Mycosarcoma</taxon>
    </lineage>
</organism>
<evidence type="ECO:0000256" key="1">
    <source>
        <dbReference type="SAM" id="Coils"/>
    </source>
</evidence>
<dbReference type="SMR" id="A0A0D1CGM7"/>
<dbReference type="EMBL" id="CM003140">
    <property type="protein sequence ID" value="KIS72062.1"/>
    <property type="molecule type" value="Genomic_DNA"/>
</dbReference>
<dbReference type="RefSeq" id="XP_011386340.1">
    <property type="nucleotide sequence ID" value="XM_011388038.1"/>
</dbReference>
<dbReference type="KEGG" id="uma:UMAG_00483"/>
<keyword evidence="4" id="KW-1185">Reference proteome</keyword>
<dbReference type="InParanoid" id="A0A0D1CGM7"/>
<feature type="compositionally biased region" description="Polar residues" evidence="2">
    <location>
        <begin position="424"/>
        <end position="443"/>
    </location>
</feature>
<dbReference type="VEuPathDB" id="FungiDB:UMAG_00483"/>
<accession>A0A0D1CGM7</accession>
<dbReference type="Proteomes" id="UP000000561">
    <property type="component" value="Chromosome 1"/>
</dbReference>
<feature type="region of interest" description="Disordered" evidence="2">
    <location>
        <begin position="152"/>
        <end position="173"/>
    </location>
</feature>
<keyword evidence="1" id="KW-0175">Coiled coil</keyword>
<feature type="region of interest" description="Disordered" evidence="2">
    <location>
        <begin position="343"/>
        <end position="373"/>
    </location>
</feature>
<dbReference type="SUPFAM" id="SSF57959">
    <property type="entry name" value="Leucine zipper domain"/>
    <property type="match status" value="1"/>
</dbReference>
<feature type="compositionally biased region" description="Low complexity" evidence="2">
    <location>
        <begin position="68"/>
        <end position="93"/>
    </location>
</feature>
<dbReference type="InterPro" id="IPR046347">
    <property type="entry name" value="bZIP_sf"/>
</dbReference>
<evidence type="ECO:0000256" key="2">
    <source>
        <dbReference type="SAM" id="MobiDB-lite"/>
    </source>
</evidence>
<name>A0A0D1CGM7_MYCMD</name>
<dbReference type="OMA" id="KRICAND"/>
<dbReference type="Gene3D" id="1.20.5.170">
    <property type="match status" value="1"/>
</dbReference>
<gene>
    <name evidence="3" type="ORF">UMAG_00483</name>
</gene>
<dbReference type="OrthoDB" id="2552152at2759"/>
<evidence type="ECO:0000313" key="4">
    <source>
        <dbReference type="Proteomes" id="UP000000561"/>
    </source>
</evidence>
<sequence length="537" mass="56205">MGRGRRPNLALEPTRALQTQRAFRQRKAQHLATLEEKVQLLSDENAKLRSLLHLETQSAHPPSHLVQSASKTSASPPAPSASLKRQAASSSSDDSTRQASRDPCESCLGLQQANRQLVLAATQVDAQVIELQHSVKTLRSVLMHHGIPFPSTTAMTDSQHPITVSPPAPTHRSKRICANDQELLPSGIHMTNSYFHPSTGAQHFVAPSSRPPPPPSATAGMASASTWHTPSPQAFLPAPTPPSAGFSPRASYSTYHSPDDSHASATAEEAYYRRPPPPAVARYASGTSTEALTPGSSKAHLPPPSHRGMSPARQHAHVASHWSNGVGTTSSASNSPATIARSHALPSSTSTTPYHCSPNSSALSTPADQGGFARSIGRRHADDYVSAGASSPGQLYAYAYDAAGIGISSPRIRIGQSSRDRNSPRSTAYSGAPASANTSQACRPSSTTPTTATADKKSCCPPITTTSNCNTITAHSDASPSLGSNSTTTSSVDTVALPTATQASASASATHQAADNLKLDSLKQDECCFGLVNCDVF</sequence>
<evidence type="ECO:0000313" key="3">
    <source>
        <dbReference type="EMBL" id="KIS72062.1"/>
    </source>
</evidence>
<dbReference type="GeneID" id="23561773"/>
<feature type="compositionally biased region" description="Low complexity" evidence="2">
    <location>
        <begin position="444"/>
        <end position="453"/>
    </location>
</feature>
<feature type="compositionally biased region" description="Polar residues" evidence="2">
    <location>
        <begin position="285"/>
        <end position="296"/>
    </location>
</feature>
<protein>
    <recommendedName>
        <fullName evidence="5">BZIP domain-containing protein</fullName>
    </recommendedName>
</protein>
<feature type="compositionally biased region" description="Polar residues" evidence="2">
    <location>
        <begin position="345"/>
        <end position="367"/>
    </location>
</feature>
<feature type="coiled-coil region" evidence="1">
    <location>
        <begin position="24"/>
        <end position="51"/>
    </location>
</feature>
<dbReference type="STRING" id="237631.A0A0D1CGM7"/>
<dbReference type="eggNOG" id="ENOG502SCYA">
    <property type="taxonomic scope" value="Eukaryota"/>
</dbReference>
<dbReference type="GO" id="GO:0003700">
    <property type="term" value="F:DNA-binding transcription factor activity"/>
    <property type="evidence" value="ECO:0007669"/>
    <property type="project" value="InterPro"/>
</dbReference>
<evidence type="ECO:0008006" key="5">
    <source>
        <dbReference type="Google" id="ProtNLM"/>
    </source>
</evidence>
<feature type="region of interest" description="Disordered" evidence="2">
    <location>
        <begin position="413"/>
        <end position="455"/>
    </location>
</feature>
<reference evidence="3 4" key="1">
    <citation type="journal article" date="2006" name="Nature">
        <title>Insights from the genome of the biotrophic fungal plant pathogen Ustilago maydis.</title>
        <authorList>
            <person name="Kamper J."/>
            <person name="Kahmann R."/>
            <person name="Bolker M."/>
            <person name="Ma L.J."/>
            <person name="Brefort T."/>
            <person name="Saville B.J."/>
            <person name="Banuett F."/>
            <person name="Kronstad J.W."/>
            <person name="Gold S.E."/>
            <person name="Muller O."/>
            <person name="Perlin M.H."/>
            <person name="Wosten H.A."/>
            <person name="de Vries R."/>
            <person name="Ruiz-Herrera J."/>
            <person name="Reynaga-Pena C.G."/>
            <person name="Snetselaar K."/>
            <person name="McCann M."/>
            <person name="Perez-Martin J."/>
            <person name="Feldbrugge M."/>
            <person name="Basse C.W."/>
            <person name="Steinberg G."/>
            <person name="Ibeas J.I."/>
            <person name="Holloman W."/>
            <person name="Guzman P."/>
            <person name="Farman M."/>
            <person name="Stajich J.E."/>
            <person name="Sentandreu R."/>
            <person name="Gonzalez-Prieto J.M."/>
            <person name="Kennell J.C."/>
            <person name="Molina L."/>
            <person name="Schirawski J."/>
            <person name="Mendoza-Mendoza A."/>
            <person name="Greilinger D."/>
            <person name="Munch K."/>
            <person name="Rossel N."/>
            <person name="Scherer M."/>
            <person name="Vranes M."/>
            <person name="Ladendorf O."/>
            <person name="Vincon V."/>
            <person name="Fuchs U."/>
            <person name="Sandrock B."/>
            <person name="Meng S."/>
            <person name="Ho E.C."/>
            <person name="Cahill M.J."/>
            <person name="Boyce K.J."/>
            <person name="Klose J."/>
            <person name="Klosterman S.J."/>
            <person name="Deelstra H.J."/>
            <person name="Ortiz-Castellanos L."/>
            <person name="Li W."/>
            <person name="Sanchez-Alonso P."/>
            <person name="Schreier P.H."/>
            <person name="Hauser-Hahn I."/>
            <person name="Vaupel M."/>
            <person name="Koopmann E."/>
            <person name="Friedrich G."/>
            <person name="Voss H."/>
            <person name="Schluter T."/>
            <person name="Margolis J."/>
            <person name="Platt D."/>
            <person name="Swimmer C."/>
            <person name="Gnirke A."/>
            <person name="Chen F."/>
            <person name="Vysotskaia V."/>
            <person name="Mannhaupt G."/>
            <person name="Guldener U."/>
            <person name="Munsterkotter M."/>
            <person name="Haase D."/>
            <person name="Oesterheld M."/>
            <person name="Mewes H.W."/>
            <person name="Mauceli E.W."/>
            <person name="DeCaprio D."/>
            <person name="Wade C.M."/>
            <person name="Butler J."/>
            <person name="Young S."/>
            <person name="Jaffe D.B."/>
            <person name="Calvo S."/>
            <person name="Nusbaum C."/>
            <person name="Galagan J."/>
            <person name="Birren B.W."/>
        </authorList>
    </citation>
    <scope>NUCLEOTIDE SEQUENCE [LARGE SCALE GENOMIC DNA]</scope>
    <source>
        <strain evidence="4">DSM 14603 / FGSC 9021 / UM521</strain>
    </source>
</reference>
<dbReference type="AlphaFoldDB" id="A0A0D1CGM7"/>
<feature type="compositionally biased region" description="Polar residues" evidence="2">
    <location>
        <begin position="152"/>
        <end position="162"/>
    </location>
</feature>